<dbReference type="Proteomes" id="UP000095751">
    <property type="component" value="Unassembled WGS sequence"/>
</dbReference>
<keyword evidence="1" id="KW-0677">Repeat</keyword>
<dbReference type="GO" id="GO:0005509">
    <property type="term" value="F:calcium ion binding"/>
    <property type="evidence" value="ECO:0007669"/>
    <property type="project" value="InterPro"/>
</dbReference>
<organism evidence="4 5">
    <name type="scientific">Fragilariopsis cylindrus CCMP1102</name>
    <dbReference type="NCBI Taxonomy" id="635003"/>
    <lineage>
        <taxon>Eukaryota</taxon>
        <taxon>Sar</taxon>
        <taxon>Stramenopiles</taxon>
        <taxon>Ochrophyta</taxon>
        <taxon>Bacillariophyta</taxon>
        <taxon>Bacillariophyceae</taxon>
        <taxon>Bacillariophycidae</taxon>
        <taxon>Bacillariales</taxon>
        <taxon>Bacillariaceae</taxon>
        <taxon>Fragilariopsis</taxon>
    </lineage>
</organism>
<dbReference type="InterPro" id="IPR002048">
    <property type="entry name" value="EF_hand_dom"/>
</dbReference>
<evidence type="ECO:0000259" key="3">
    <source>
        <dbReference type="PROSITE" id="PS50222"/>
    </source>
</evidence>
<dbReference type="InterPro" id="IPR018247">
    <property type="entry name" value="EF_Hand_1_Ca_BS"/>
</dbReference>
<reference evidence="4 5" key="1">
    <citation type="submission" date="2016-09" db="EMBL/GenBank/DDBJ databases">
        <title>Extensive genetic diversity and differential bi-allelic expression allows diatom success in the polar Southern Ocean.</title>
        <authorList>
            <consortium name="DOE Joint Genome Institute"/>
            <person name="Mock T."/>
            <person name="Otillar R.P."/>
            <person name="Strauss J."/>
            <person name="Dupont C."/>
            <person name="Frickenhaus S."/>
            <person name="Maumus F."/>
            <person name="Mcmullan M."/>
            <person name="Sanges R."/>
            <person name="Schmutz J."/>
            <person name="Toseland A."/>
            <person name="Valas R."/>
            <person name="Veluchamy A."/>
            <person name="Ward B.J."/>
            <person name="Allen A."/>
            <person name="Barry K."/>
            <person name="Falciatore A."/>
            <person name="Ferrante M."/>
            <person name="Fortunato A.E."/>
            <person name="Gloeckner G."/>
            <person name="Gruber A."/>
            <person name="Hipkin R."/>
            <person name="Janech M."/>
            <person name="Kroth P."/>
            <person name="Leese F."/>
            <person name="Lindquist E."/>
            <person name="Lyon B.R."/>
            <person name="Martin J."/>
            <person name="Mayer C."/>
            <person name="Parker M."/>
            <person name="Quesneville H."/>
            <person name="Raymond J."/>
            <person name="Uhlig C."/>
            <person name="Valentin K.U."/>
            <person name="Worden A.Z."/>
            <person name="Armbrust E.V."/>
            <person name="Bowler C."/>
            <person name="Green B."/>
            <person name="Moulton V."/>
            <person name="Van Oosterhout C."/>
            <person name="Grigoriev I."/>
        </authorList>
    </citation>
    <scope>NUCLEOTIDE SEQUENCE [LARGE SCALE GENOMIC DNA]</scope>
    <source>
        <strain evidence="4 5">CCMP1102</strain>
    </source>
</reference>
<dbReference type="InParanoid" id="A0A1E7FUG2"/>
<dbReference type="CDD" id="cd00051">
    <property type="entry name" value="EFh"/>
    <property type="match status" value="1"/>
</dbReference>
<proteinExistence type="predicted"/>
<dbReference type="SUPFAM" id="SSF47473">
    <property type="entry name" value="EF-hand"/>
    <property type="match status" value="1"/>
</dbReference>
<keyword evidence="2" id="KW-0106">Calcium</keyword>
<sequence length="194" mass="22427">MFSQAELYDIEESFKLFDIHGEGIVQVGDLRSILSVLEQEQQQHQQQSMTSHNYPHLNTLLYQLSELSDEDNLTLDAYVQLMANTTNNNEENNEDDDNNNNNHFIRVFRLFDTDEKGYITVNDLQRVAIELGEHDMTIDEIQEMIDRAKQTNHNIVDHDNNGKVSIDDFIQMMTMSLFPRGTRTVGDGEEEGEV</sequence>
<dbReference type="InterPro" id="IPR011992">
    <property type="entry name" value="EF-hand-dom_pair"/>
</dbReference>
<gene>
    <name evidence="4" type="ORF">FRACYDRAFT_179405</name>
</gene>
<dbReference type="PROSITE" id="PS50222">
    <property type="entry name" value="EF_HAND_2"/>
    <property type="match status" value="2"/>
</dbReference>
<name>A0A1E7FUG2_9STRA</name>
<accession>A0A1E7FUG2</accession>
<keyword evidence="5" id="KW-1185">Reference proteome</keyword>
<dbReference type="Gene3D" id="1.10.238.10">
    <property type="entry name" value="EF-hand"/>
    <property type="match status" value="2"/>
</dbReference>
<dbReference type="Pfam" id="PF13499">
    <property type="entry name" value="EF-hand_7"/>
    <property type="match status" value="1"/>
</dbReference>
<feature type="domain" description="EF-hand" evidence="3">
    <location>
        <begin position="154"/>
        <end position="179"/>
    </location>
</feature>
<protein>
    <submittedName>
        <fullName evidence="4">EF-hand</fullName>
    </submittedName>
</protein>
<dbReference type="OrthoDB" id="45472at2759"/>
<dbReference type="PROSITE" id="PS00018">
    <property type="entry name" value="EF_HAND_1"/>
    <property type="match status" value="1"/>
</dbReference>
<dbReference type="InterPro" id="IPR050145">
    <property type="entry name" value="Centrin_CML-like"/>
</dbReference>
<evidence type="ECO:0000256" key="1">
    <source>
        <dbReference type="ARBA" id="ARBA00022737"/>
    </source>
</evidence>
<dbReference type="EMBL" id="KV784353">
    <property type="protein sequence ID" value="OEU21801.1"/>
    <property type="molecule type" value="Genomic_DNA"/>
</dbReference>
<dbReference type="FunFam" id="1.10.238.10:FF:000003">
    <property type="entry name" value="Calmodulin A"/>
    <property type="match status" value="1"/>
</dbReference>
<dbReference type="SMART" id="SM00054">
    <property type="entry name" value="EFh"/>
    <property type="match status" value="3"/>
</dbReference>
<evidence type="ECO:0000313" key="5">
    <source>
        <dbReference type="Proteomes" id="UP000095751"/>
    </source>
</evidence>
<dbReference type="KEGG" id="fcy:FRACYDRAFT_179405"/>
<evidence type="ECO:0000313" key="4">
    <source>
        <dbReference type="EMBL" id="OEU21801.1"/>
    </source>
</evidence>
<dbReference type="PANTHER" id="PTHR23050">
    <property type="entry name" value="CALCIUM BINDING PROTEIN"/>
    <property type="match status" value="1"/>
</dbReference>
<dbReference type="AlphaFoldDB" id="A0A1E7FUG2"/>
<evidence type="ECO:0000256" key="2">
    <source>
        <dbReference type="ARBA" id="ARBA00022837"/>
    </source>
</evidence>
<feature type="domain" description="EF-hand" evidence="3">
    <location>
        <begin position="99"/>
        <end position="134"/>
    </location>
</feature>